<dbReference type="Gene3D" id="3.60.20.10">
    <property type="entry name" value="Glutamine Phosphoribosylpyrophosphate, subunit 1, domain 1"/>
    <property type="match status" value="1"/>
</dbReference>
<dbReference type="EMBL" id="SBLC01000033">
    <property type="protein sequence ID" value="RWY38529.1"/>
    <property type="molecule type" value="Genomic_DNA"/>
</dbReference>
<gene>
    <name evidence="6" type="ORF">EP867_15825</name>
</gene>
<dbReference type="InterPro" id="IPR002692">
    <property type="entry name" value="S45"/>
</dbReference>
<keyword evidence="7" id="KW-1185">Reference proteome</keyword>
<comment type="similarity">
    <text evidence="1">Belongs to the peptidase S45 family.</text>
</comment>
<dbReference type="InterPro" id="IPR014395">
    <property type="entry name" value="Pen/GL7ACA/AHL_acylase"/>
</dbReference>
<dbReference type="PIRSF" id="PIRSF001227">
    <property type="entry name" value="Pen_acylase"/>
    <property type="match status" value="1"/>
</dbReference>
<dbReference type="CDD" id="cd03747">
    <property type="entry name" value="Ntn_PGA_like"/>
    <property type="match status" value="1"/>
</dbReference>
<organism evidence="6 7">
    <name type="scientific">Falsigemmobacter intermedius</name>
    <dbReference type="NCBI Taxonomy" id="1553448"/>
    <lineage>
        <taxon>Bacteria</taxon>
        <taxon>Pseudomonadati</taxon>
        <taxon>Pseudomonadota</taxon>
        <taxon>Alphaproteobacteria</taxon>
        <taxon>Rhodobacterales</taxon>
        <taxon>Paracoccaceae</taxon>
        <taxon>Falsigemmobacter</taxon>
    </lineage>
</organism>
<keyword evidence="2" id="KW-0378">Hydrolase</keyword>
<comment type="cofactor">
    <cofactor evidence="5">
        <name>Ca(2+)</name>
        <dbReference type="ChEBI" id="CHEBI:29108"/>
    </cofactor>
    <text evidence="5">Binds 1 Ca(2+) ion per dimer.</text>
</comment>
<dbReference type="Gene3D" id="1.10.439.10">
    <property type="entry name" value="Penicillin Amidohydrolase, domain 1"/>
    <property type="match status" value="1"/>
</dbReference>
<dbReference type="GO" id="GO:0016811">
    <property type="term" value="F:hydrolase activity, acting on carbon-nitrogen (but not peptide) bonds, in linear amides"/>
    <property type="evidence" value="ECO:0007669"/>
    <property type="project" value="InterPro"/>
</dbReference>
<dbReference type="InterPro" id="IPR023343">
    <property type="entry name" value="Penicillin_amidase_dom1"/>
</dbReference>
<evidence type="ECO:0000313" key="7">
    <source>
        <dbReference type="Proteomes" id="UP000287168"/>
    </source>
</evidence>
<feature type="binding site" evidence="5">
    <location>
        <position position="321"/>
    </location>
    <ligand>
        <name>Ca(2+)</name>
        <dbReference type="ChEBI" id="CHEBI:29108"/>
    </ligand>
</feature>
<evidence type="ECO:0000256" key="2">
    <source>
        <dbReference type="ARBA" id="ARBA00022801"/>
    </source>
</evidence>
<feature type="binding site" evidence="5">
    <location>
        <position position="161"/>
    </location>
    <ligand>
        <name>Ca(2+)</name>
        <dbReference type="ChEBI" id="CHEBI:29108"/>
    </ligand>
</feature>
<evidence type="ECO:0000313" key="6">
    <source>
        <dbReference type="EMBL" id="RWY38529.1"/>
    </source>
</evidence>
<dbReference type="Gene3D" id="1.10.1400.10">
    <property type="match status" value="1"/>
</dbReference>
<keyword evidence="3" id="KW-0865">Zymogen</keyword>
<evidence type="ECO:0000256" key="4">
    <source>
        <dbReference type="PIRSR" id="PIRSR001227-1"/>
    </source>
</evidence>
<protein>
    <submittedName>
        <fullName evidence="6">Penicillin acylase family protein</fullName>
    </submittedName>
</protein>
<reference evidence="6 7" key="1">
    <citation type="journal article" date="2015" name="Int. J. Syst. Evol. Microbiol.">
        <title>Gemmobacter intermedius sp. nov., isolated from a white stork (Ciconia ciconia).</title>
        <authorList>
            <person name="Kampfer P."/>
            <person name="Jerzak L."/>
            <person name="Wilharm G."/>
            <person name="Golke J."/>
            <person name="Busse H.J."/>
            <person name="Glaeser S.P."/>
        </authorList>
    </citation>
    <scope>NUCLEOTIDE SEQUENCE [LARGE SCALE GENOMIC DNA]</scope>
    <source>
        <strain evidence="6 7">119/4</strain>
    </source>
</reference>
<evidence type="ECO:0000256" key="5">
    <source>
        <dbReference type="PIRSR" id="PIRSR001227-2"/>
    </source>
</evidence>
<sequence length="786" mass="85837">MKDFLPPSETLTIPGLQAGAEIRIDRWGIAHLTAQSARDGFFLQGFNAARDRLWQMDLWRKRGLGRLAASFGPGFLEQDIASRAFLYRGDLETEYRAYADDMQEICEAFVAGINAWITWACALPERLPEEFALTGSAPEMWRAEDVVRIRSHALTRNAISEVLRCVILQGATTEADLLRKNIEPAHTPEVPAGLDTATVPLAVLDVFKLATAGVSFDPGRLEATRAEAGKWRRVNSLAEVVADAAWTGSNNWAVAGSRTATGRPVIAGDPHRQHAVPALRYLVHLTTPEFNVIGTGEPAAPGICMGHNGTCAFTATIFGSDQEDIYVYQTNPEAPRQYRFADTWEEMEVVPEVFEIRGHAAETHELLFTRHGPVLLAEPAQNRAFALRSVWWQPGTCAYLAGVSTMRARGFEEYRQGIARFGAPAMNHVYADTSGTIAWLPYGFTPIRPEWDGLTPVPGDGSYEWAGIVPLDQMPAMVNPARGYVMSANEYNIPQDHPGGGGQIGYEWLENCRAERIHQVLDATTAHTPAESRALQTDTLSRPAQRLQALLAGLDTGPDLAAARALLLGWDARMTIDSAAALLQEVWLHSHLKPALFALFVADPALRALMYPGDVEGMLRALEAPGAAFGTDPLAGRDQVLRDTLAAALADLQGRFGPDMTRWKWGDLHHAYFEHPLSRALGESGRGAGDIGPLPKPGSGATVMHAAWRDGDFRVVTGASVRFVLDVGDWDNSFAINAPGQSGDRRSPYYSNLFEAWSRGEYVPFLYSEAAVEAATAHRLVLQPGG</sequence>
<keyword evidence="5" id="KW-0479">Metal-binding</keyword>
<dbReference type="Proteomes" id="UP000287168">
    <property type="component" value="Unassembled WGS sequence"/>
</dbReference>
<feature type="active site" description="Nucleophile" evidence="4">
    <location>
        <position position="249"/>
    </location>
</feature>
<dbReference type="AlphaFoldDB" id="A0A444M8H0"/>
<dbReference type="OrthoDB" id="9760084at2"/>
<evidence type="ECO:0000256" key="3">
    <source>
        <dbReference type="ARBA" id="ARBA00023145"/>
    </source>
</evidence>
<dbReference type="SUPFAM" id="SSF56235">
    <property type="entry name" value="N-terminal nucleophile aminohydrolases (Ntn hydrolases)"/>
    <property type="match status" value="1"/>
</dbReference>
<dbReference type="InterPro" id="IPR029055">
    <property type="entry name" value="Ntn_hydrolases_N"/>
</dbReference>
<dbReference type="Gene3D" id="2.30.120.10">
    <property type="match status" value="1"/>
</dbReference>
<dbReference type="InterPro" id="IPR043146">
    <property type="entry name" value="Penicillin_amidase_N_B-knob"/>
</dbReference>
<dbReference type="InterPro" id="IPR043147">
    <property type="entry name" value="Penicillin_amidase_A-knob"/>
</dbReference>
<dbReference type="RefSeq" id="WP_128490448.1">
    <property type="nucleotide sequence ID" value="NZ_JBHLXB010000147.1"/>
</dbReference>
<keyword evidence="5" id="KW-0106">Calcium</keyword>
<dbReference type="PANTHER" id="PTHR34218">
    <property type="entry name" value="PEPTIDASE S45 PENICILLIN AMIDASE"/>
    <property type="match status" value="1"/>
</dbReference>
<feature type="binding site" evidence="5">
    <location>
        <position position="324"/>
    </location>
    <ligand>
        <name>Ca(2+)</name>
        <dbReference type="ChEBI" id="CHEBI:29108"/>
    </ligand>
</feature>
<name>A0A444M8H0_9RHOB</name>
<dbReference type="GO" id="GO:0046872">
    <property type="term" value="F:metal ion binding"/>
    <property type="evidence" value="ECO:0007669"/>
    <property type="project" value="UniProtKB-KW"/>
</dbReference>
<dbReference type="Pfam" id="PF01804">
    <property type="entry name" value="Penicil_amidase"/>
    <property type="match status" value="1"/>
</dbReference>
<accession>A0A444M8H0</accession>
<dbReference type="PANTHER" id="PTHR34218:SF4">
    <property type="entry name" value="ACYL-HOMOSERINE LACTONE ACYLASE QUIP"/>
    <property type="match status" value="1"/>
</dbReference>
<evidence type="ECO:0000256" key="1">
    <source>
        <dbReference type="ARBA" id="ARBA00006586"/>
    </source>
</evidence>
<comment type="caution">
    <text evidence="6">The sequence shown here is derived from an EMBL/GenBank/DDBJ whole genome shotgun (WGS) entry which is preliminary data.</text>
</comment>
<dbReference type="GO" id="GO:0017000">
    <property type="term" value="P:antibiotic biosynthetic process"/>
    <property type="evidence" value="ECO:0007669"/>
    <property type="project" value="InterPro"/>
</dbReference>
<proteinExistence type="inferred from homology"/>